<dbReference type="PIRSF" id="PIRSF019271">
    <property type="entry name" value="Acid_Ptase_C"/>
    <property type="match status" value="1"/>
</dbReference>
<proteinExistence type="predicted"/>
<gene>
    <name evidence="2" type="ORF">FSB73_10815</name>
</gene>
<protein>
    <submittedName>
        <fullName evidence="2">5'-nucleotidase, lipoprotein e(P4) family</fullName>
    </submittedName>
</protein>
<dbReference type="Proteomes" id="UP000321291">
    <property type="component" value="Chromosome"/>
</dbReference>
<dbReference type="GO" id="GO:0009279">
    <property type="term" value="C:cell outer membrane"/>
    <property type="evidence" value="ECO:0007669"/>
    <property type="project" value="InterPro"/>
</dbReference>
<evidence type="ECO:0000313" key="3">
    <source>
        <dbReference type="Proteomes" id="UP000321291"/>
    </source>
</evidence>
<dbReference type="InterPro" id="IPR005519">
    <property type="entry name" value="Acid_phosphat_B-like"/>
</dbReference>
<organism evidence="2 3">
    <name type="scientific">Arachidicoccus ginsenosidivorans</name>
    <dbReference type="NCBI Taxonomy" id="496057"/>
    <lineage>
        <taxon>Bacteria</taxon>
        <taxon>Pseudomonadati</taxon>
        <taxon>Bacteroidota</taxon>
        <taxon>Chitinophagia</taxon>
        <taxon>Chitinophagales</taxon>
        <taxon>Chitinophagaceae</taxon>
        <taxon>Arachidicoccus</taxon>
    </lineage>
</organism>
<dbReference type="PANTHER" id="PTHR31284:SF10">
    <property type="entry name" value="ACID PHOSPHATASE-LIKE PROTEIN"/>
    <property type="match status" value="1"/>
</dbReference>
<keyword evidence="1" id="KW-0732">Signal</keyword>
<dbReference type="NCBIfam" id="TIGR01533">
    <property type="entry name" value="lipo_e_P4"/>
    <property type="match status" value="1"/>
</dbReference>
<dbReference type="EMBL" id="CP042434">
    <property type="protein sequence ID" value="QEC72091.1"/>
    <property type="molecule type" value="Genomic_DNA"/>
</dbReference>
<dbReference type="CDD" id="cd07534">
    <property type="entry name" value="HAD_CAP"/>
    <property type="match status" value="1"/>
</dbReference>
<evidence type="ECO:0000256" key="1">
    <source>
        <dbReference type="ARBA" id="ARBA00022729"/>
    </source>
</evidence>
<dbReference type="SFLD" id="SFLDG01125">
    <property type="entry name" value="C1.1:_Acid_Phosphatase_Like"/>
    <property type="match status" value="1"/>
</dbReference>
<dbReference type="SFLD" id="SFLDS00003">
    <property type="entry name" value="Haloacid_Dehalogenase"/>
    <property type="match status" value="1"/>
</dbReference>
<keyword evidence="3" id="KW-1185">Reference proteome</keyword>
<dbReference type="SUPFAM" id="SSF56784">
    <property type="entry name" value="HAD-like"/>
    <property type="match status" value="1"/>
</dbReference>
<dbReference type="OrthoDB" id="395856at2"/>
<accession>A0A5B8VLZ4</accession>
<sequence length="279" mass="30557">MSISLAALILAAASSCITIKTNGHEPATAASRSTSAALSPDQLIAGGKLFTAVWMQKSAEYKALCLQAFQLADLRLTQILTYQKPMRPLAIVTDIDETFLDNSPYAIHQALQGKDFDPASWNEWVNQASADTIPGAFSFFHHAAAQGVTVFYVTNRDQAGRAATLKNLRKFNFPNADDQHLLTMAATSSKQARRDSISEHYTIALLLGDNLTDFSALFDNHPTAAERTSAVLNHKEAFGKKFIVLPNPNYGDWENALYQYKHLSPAQKAAAFKKAGKSY</sequence>
<dbReference type="PANTHER" id="PTHR31284">
    <property type="entry name" value="ACID PHOSPHATASE-LIKE PROTEIN"/>
    <property type="match status" value="1"/>
</dbReference>
<dbReference type="InterPro" id="IPR036412">
    <property type="entry name" value="HAD-like_sf"/>
</dbReference>
<name>A0A5B8VLZ4_9BACT</name>
<keyword evidence="2" id="KW-0449">Lipoprotein</keyword>
<dbReference type="KEGG" id="agi:FSB73_10815"/>
<evidence type="ECO:0000313" key="2">
    <source>
        <dbReference type="EMBL" id="QEC72091.1"/>
    </source>
</evidence>
<dbReference type="Pfam" id="PF03767">
    <property type="entry name" value="Acid_phosphat_B"/>
    <property type="match status" value="1"/>
</dbReference>
<dbReference type="InterPro" id="IPR006423">
    <property type="entry name" value="Lipo_e_P4"/>
</dbReference>
<dbReference type="AlphaFoldDB" id="A0A5B8VLZ4"/>
<reference evidence="2 3" key="1">
    <citation type="journal article" date="2017" name="Int. J. Syst. Evol. Microbiol.">
        <title>Arachidicoccus ginsenosidivorans sp. nov., with ginsenoside-converting activity isolated from ginseng cultivating soil.</title>
        <authorList>
            <person name="Siddiqi M.Z."/>
            <person name="Aslam Z."/>
            <person name="Im W.T."/>
        </authorList>
    </citation>
    <scope>NUCLEOTIDE SEQUENCE [LARGE SCALE GENOMIC DNA]</scope>
    <source>
        <strain evidence="2 3">Gsoil 809</strain>
    </source>
</reference>
<dbReference type="InterPro" id="IPR023214">
    <property type="entry name" value="HAD_sf"/>
</dbReference>
<dbReference type="Gene3D" id="3.40.50.1000">
    <property type="entry name" value="HAD superfamily/HAD-like"/>
    <property type="match status" value="1"/>
</dbReference>